<protein>
    <recommendedName>
        <fullName evidence="4">RNA-directed RNA polymerase</fullName>
    </recommendedName>
</protein>
<proteinExistence type="predicted"/>
<keyword evidence="3" id="KW-1185">Reference proteome</keyword>
<dbReference type="AlphaFoldDB" id="A0A9R1WS56"/>
<dbReference type="Proteomes" id="UP000235145">
    <property type="component" value="Unassembled WGS sequence"/>
</dbReference>
<feature type="signal peptide" evidence="1">
    <location>
        <begin position="1"/>
        <end position="19"/>
    </location>
</feature>
<accession>A0A9R1WS56</accession>
<evidence type="ECO:0000256" key="1">
    <source>
        <dbReference type="SAM" id="SignalP"/>
    </source>
</evidence>
<reference evidence="2 3" key="1">
    <citation type="journal article" date="2017" name="Nat. Commun.">
        <title>Genome assembly with in vitro proximity ligation data and whole-genome triplication in lettuce.</title>
        <authorList>
            <person name="Reyes-Chin-Wo S."/>
            <person name="Wang Z."/>
            <person name="Yang X."/>
            <person name="Kozik A."/>
            <person name="Arikit S."/>
            <person name="Song C."/>
            <person name="Xia L."/>
            <person name="Froenicke L."/>
            <person name="Lavelle D.O."/>
            <person name="Truco M.J."/>
            <person name="Xia R."/>
            <person name="Zhu S."/>
            <person name="Xu C."/>
            <person name="Xu H."/>
            <person name="Xu X."/>
            <person name="Cox K."/>
            <person name="Korf I."/>
            <person name="Meyers B.C."/>
            <person name="Michelmore R.W."/>
        </authorList>
    </citation>
    <scope>NUCLEOTIDE SEQUENCE [LARGE SCALE GENOMIC DNA]</scope>
    <source>
        <strain evidence="3">cv. Salinas</strain>
        <tissue evidence="2">Seedlings</tissue>
    </source>
</reference>
<gene>
    <name evidence="2" type="ORF">LSAT_V11C100012290</name>
</gene>
<evidence type="ECO:0008006" key="4">
    <source>
        <dbReference type="Google" id="ProtNLM"/>
    </source>
</evidence>
<comment type="caution">
    <text evidence="2">The sequence shown here is derived from an EMBL/GenBank/DDBJ whole genome shotgun (WGS) entry which is preliminary data.</text>
</comment>
<keyword evidence="1" id="KW-0732">Signal</keyword>
<sequence>MILILALIVVICLLNYVLGSLASIESQEVSNLVQKAKVKWSIEGDENTGFFHGMLKKRKRQMLVRGVSVNGDWVMDPMAIKKEFFEFYSSKFQAFNGIQMAERSNRFSSITLEKALRL</sequence>
<evidence type="ECO:0000313" key="3">
    <source>
        <dbReference type="Proteomes" id="UP000235145"/>
    </source>
</evidence>
<dbReference type="EMBL" id="NBSK02000001">
    <property type="protein sequence ID" value="KAJ0227865.1"/>
    <property type="molecule type" value="Genomic_DNA"/>
</dbReference>
<feature type="chain" id="PRO_5040158055" description="RNA-directed RNA polymerase" evidence="1">
    <location>
        <begin position="20"/>
        <end position="118"/>
    </location>
</feature>
<name>A0A9R1WS56_LACSA</name>
<organism evidence="2 3">
    <name type="scientific">Lactuca sativa</name>
    <name type="common">Garden lettuce</name>
    <dbReference type="NCBI Taxonomy" id="4236"/>
    <lineage>
        <taxon>Eukaryota</taxon>
        <taxon>Viridiplantae</taxon>
        <taxon>Streptophyta</taxon>
        <taxon>Embryophyta</taxon>
        <taxon>Tracheophyta</taxon>
        <taxon>Spermatophyta</taxon>
        <taxon>Magnoliopsida</taxon>
        <taxon>eudicotyledons</taxon>
        <taxon>Gunneridae</taxon>
        <taxon>Pentapetalae</taxon>
        <taxon>asterids</taxon>
        <taxon>campanulids</taxon>
        <taxon>Asterales</taxon>
        <taxon>Asteraceae</taxon>
        <taxon>Cichorioideae</taxon>
        <taxon>Cichorieae</taxon>
        <taxon>Lactucinae</taxon>
        <taxon>Lactuca</taxon>
    </lineage>
</organism>
<evidence type="ECO:0000313" key="2">
    <source>
        <dbReference type="EMBL" id="KAJ0227865.1"/>
    </source>
</evidence>